<evidence type="ECO:0000313" key="2">
    <source>
        <dbReference type="Proteomes" id="UP001174997"/>
    </source>
</evidence>
<dbReference type="Proteomes" id="UP001174997">
    <property type="component" value="Unassembled WGS sequence"/>
</dbReference>
<proteinExistence type="predicted"/>
<organism evidence="1 2">
    <name type="scientific">Cercophora samala</name>
    <dbReference type="NCBI Taxonomy" id="330535"/>
    <lineage>
        <taxon>Eukaryota</taxon>
        <taxon>Fungi</taxon>
        <taxon>Dikarya</taxon>
        <taxon>Ascomycota</taxon>
        <taxon>Pezizomycotina</taxon>
        <taxon>Sordariomycetes</taxon>
        <taxon>Sordariomycetidae</taxon>
        <taxon>Sordariales</taxon>
        <taxon>Lasiosphaeriaceae</taxon>
        <taxon>Cercophora</taxon>
    </lineage>
</organism>
<gene>
    <name evidence="1" type="ORF">QBC41DRAFT_300494</name>
</gene>
<name>A0AA39ZI87_9PEZI</name>
<dbReference type="AlphaFoldDB" id="A0AA39ZI87"/>
<evidence type="ECO:0000313" key="1">
    <source>
        <dbReference type="EMBL" id="KAK0671558.1"/>
    </source>
</evidence>
<reference evidence="1" key="1">
    <citation type="submission" date="2023-06" db="EMBL/GenBank/DDBJ databases">
        <title>Genome-scale phylogeny and comparative genomics of the fungal order Sordariales.</title>
        <authorList>
            <consortium name="Lawrence Berkeley National Laboratory"/>
            <person name="Hensen N."/>
            <person name="Bonometti L."/>
            <person name="Westerberg I."/>
            <person name="Brannstrom I.O."/>
            <person name="Guillou S."/>
            <person name="Cros-Aarteil S."/>
            <person name="Calhoun S."/>
            <person name="Haridas S."/>
            <person name="Kuo A."/>
            <person name="Mondo S."/>
            <person name="Pangilinan J."/>
            <person name="Riley R."/>
            <person name="Labutti K."/>
            <person name="Andreopoulos B."/>
            <person name="Lipzen A."/>
            <person name="Chen C."/>
            <person name="Yanf M."/>
            <person name="Daum C."/>
            <person name="Ng V."/>
            <person name="Clum A."/>
            <person name="Steindorff A."/>
            <person name="Ohm R."/>
            <person name="Martin F."/>
            <person name="Silar P."/>
            <person name="Natvig D."/>
            <person name="Lalanne C."/>
            <person name="Gautier V."/>
            <person name="Ament-Velasquez S.L."/>
            <person name="Kruys A."/>
            <person name="Hutchinson M.I."/>
            <person name="Powell A.J."/>
            <person name="Barry K."/>
            <person name="Miller A.N."/>
            <person name="Grigoriev I.V."/>
            <person name="Debuchy R."/>
            <person name="Gladieux P."/>
            <person name="Thoren M.H."/>
            <person name="Johannesson H."/>
        </authorList>
    </citation>
    <scope>NUCLEOTIDE SEQUENCE</scope>
    <source>
        <strain evidence="1">CBS 307.81</strain>
    </source>
</reference>
<protein>
    <submittedName>
        <fullName evidence="1">Uncharacterized protein</fullName>
    </submittedName>
</protein>
<comment type="caution">
    <text evidence="1">The sequence shown here is derived from an EMBL/GenBank/DDBJ whole genome shotgun (WGS) entry which is preliminary data.</text>
</comment>
<keyword evidence="2" id="KW-1185">Reference proteome</keyword>
<sequence>MATPVGRNRPLMRPPNLDLEQLPPVARTYIQNLEDEMASMQNQSVSYPDLILQIQEEQALNKWLDRELTRLHIVLEHYLEETHSLTAEVNELRRLPASSTISAFADRSDVMTSTSLEQKSEAEPSNVPYSTKVVRPRDFHVEKEKYPVGCLRASKSPTRKALMAELATIGTAPNNDNALAISQQTATFDHDNDNRMPSSGDGHTCPPQLPANKGRGITPPLQIRPTPSHIDQQAISDFDINRMADLLASRDWGKVARCINCSSLAPPDEAGSQPLSIEARYLATSTGRLINQIQTRDKEVEGNAQNGGTKQQVEMASRYTKLKSGLKKEGKRGRSKGRHVRFLLVEEASQDVIPYPRSTSFALEAEKFLNNPDSDDDSGH</sequence>
<accession>A0AA39ZI87</accession>
<dbReference type="EMBL" id="JAULSY010000020">
    <property type="protein sequence ID" value="KAK0671558.1"/>
    <property type="molecule type" value="Genomic_DNA"/>
</dbReference>